<comment type="caution">
    <text evidence="3">The sequence shown here is derived from an EMBL/GenBank/DDBJ whole genome shotgun (WGS) entry which is preliminary data.</text>
</comment>
<organism evidence="3 4">
    <name type="scientific">Cellulomonas triticagri</name>
    <dbReference type="NCBI Taxonomy" id="2483352"/>
    <lineage>
        <taxon>Bacteria</taxon>
        <taxon>Bacillati</taxon>
        <taxon>Actinomycetota</taxon>
        <taxon>Actinomycetes</taxon>
        <taxon>Micrococcales</taxon>
        <taxon>Cellulomonadaceae</taxon>
        <taxon>Cellulomonas</taxon>
    </lineage>
</organism>
<sequence length="242" mass="23980">MRTSTRTLTVVACALVLAGCTSGGDGGGTAAPTDDPTPTTTGPDPAPTTPAPTGGAGAAPADLAPEVLLPATAWDLPVDPREESAGVVDWRLPQACDAGAPESATAMRTVVQGDGQAEAQVGVQQVALFADADAAVAEADRLAAALRECTTYASDTATTYVVEPVEIGAQGTGIATDYYGASATGSLDEAIGSYLVTTRRGTAITLVGVEGGEALVSSARGTATEQAQSAWALLCGYDSSGC</sequence>
<evidence type="ECO:0008006" key="5">
    <source>
        <dbReference type="Google" id="ProtNLM"/>
    </source>
</evidence>
<evidence type="ECO:0000313" key="4">
    <source>
        <dbReference type="Proteomes" id="UP000269289"/>
    </source>
</evidence>
<reference evidence="3 4" key="1">
    <citation type="submission" date="2018-10" db="EMBL/GenBank/DDBJ databases">
        <title>Isolation, diversity and antifungal activity of actinobacteria from wheat.</title>
        <authorList>
            <person name="Han C."/>
        </authorList>
    </citation>
    <scope>NUCLEOTIDE SEQUENCE [LARGE SCALE GENOMIC DNA]</scope>
    <source>
        <strain evidence="3 4">NEAU-YY56</strain>
    </source>
</reference>
<dbReference type="Proteomes" id="UP000269289">
    <property type="component" value="Unassembled WGS sequence"/>
</dbReference>
<feature type="signal peptide" evidence="2">
    <location>
        <begin position="1"/>
        <end position="23"/>
    </location>
</feature>
<dbReference type="EMBL" id="RFFI01000046">
    <property type="protein sequence ID" value="RMI09537.1"/>
    <property type="molecule type" value="Genomic_DNA"/>
</dbReference>
<dbReference type="OrthoDB" id="4827179at2"/>
<evidence type="ECO:0000256" key="1">
    <source>
        <dbReference type="SAM" id="MobiDB-lite"/>
    </source>
</evidence>
<name>A0A3M2J600_9CELL</name>
<feature type="region of interest" description="Disordered" evidence="1">
    <location>
        <begin position="22"/>
        <end position="61"/>
    </location>
</feature>
<keyword evidence="4" id="KW-1185">Reference proteome</keyword>
<evidence type="ECO:0000256" key="2">
    <source>
        <dbReference type="SAM" id="SignalP"/>
    </source>
</evidence>
<gene>
    <name evidence="3" type="ORF">EBM89_09760</name>
</gene>
<proteinExistence type="predicted"/>
<protein>
    <recommendedName>
        <fullName evidence="5">Sensor domain-containing protein</fullName>
    </recommendedName>
</protein>
<keyword evidence="2" id="KW-0732">Signal</keyword>
<feature type="chain" id="PRO_5039626370" description="Sensor domain-containing protein" evidence="2">
    <location>
        <begin position="24"/>
        <end position="242"/>
    </location>
</feature>
<dbReference type="AlphaFoldDB" id="A0A3M2J600"/>
<feature type="compositionally biased region" description="Low complexity" evidence="1">
    <location>
        <begin position="30"/>
        <end position="43"/>
    </location>
</feature>
<evidence type="ECO:0000313" key="3">
    <source>
        <dbReference type="EMBL" id="RMI09537.1"/>
    </source>
</evidence>
<dbReference type="PROSITE" id="PS51257">
    <property type="entry name" value="PROKAR_LIPOPROTEIN"/>
    <property type="match status" value="1"/>
</dbReference>
<dbReference type="RefSeq" id="WP_122149246.1">
    <property type="nucleotide sequence ID" value="NZ_RFFI01000046.1"/>
</dbReference>
<accession>A0A3M2J600</accession>